<dbReference type="PANTHER" id="PTHR43722:SF1">
    <property type="entry name" value="PROLINE IMINOPEPTIDASE"/>
    <property type="match status" value="1"/>
</dbReference>
<comment type="subcellular location">
    <subcellularLocation>
        <location evidence="2">Cytoplasm</location>
    </subcellularLocation>
</comment>
<protein>
    <recommendedName>
        <fullName evidence="5">Proline iminopeptidase</fullName>
        <ecNumber evidence="4">3.4.11.5</ecNumber>
    </recommendedName>
    <alternativeName>
        <fullName evidence="10">Prolyl aminopeptidase</fullName>
    </alternativeName>
</protein>
<evidence type="ECO:0000313" key="15">
    <source>
        <dbReference type="EMBL" id="AQQ69610.1"/>
    </source>
</evidence>
<keyword evidence="16" id="KW-1185">Reference proteome</keyword>
<dbReference type="EMBL" id="CP019650">
    <property type="protein sequence ID" value="AQQ69610.1"/>
    <property type="molecule type" value="Genomic_DNA"/>
</dbReference>
<evidence type="ECO:0000256" key="5">
    <source>
        <dbReference type="ARBA" id="ARBA00021843"/>
    </source>
</evidence>
<evidence type="ECO:0000256" key="8">
    <source>
        <dbReference type="ARBA" id="ARBA00022670"/>
    </source>
</evidence>
<dbReference type="Pfam" id="PF00561">
    <property type="entry name" value="Abhydrolase_1"/>
    <property type="match status" value="1"/>
</dbReference>
<dbReference type="InterPro" id="IPR000073">
    <property type="entry name" value="AB_hydrolase_1"/>
</dbReference>
<dbReference type="InterPro" id="IPR002410">
    <property type="entry name" value="Peptidase_S33"/>
</dbReference>
<feature type="region of interest" description="Disordered" evidence="11">
    <location>
        <begin position="487"/>
        <end position="510"/>
    </location>
</feature>
<evidence type="ECO:0000256" key="3">
    <source>
        <dbReference type="ARBA" id="ARBA00010088"/>
    </source>
</evidence>
<dbReference type="SUPFAM" id="SSF53474">
    <property type="entry name" value="alpha/beta-Hydrolases"/>
    <property type="match status" value="1"/>
</dbReference>
<evidence type="ECO:0000256" key="10">
    <source>
        <dbReference type="ARBA" id="ARBA00029605"/>
    </source>
</evidence>
<keyword evidence="7" id="KW-0963">Cytoplasm</keyword>
<evidence type="ECO:0000259" key="14">
    <source>
        <dbReference type="Pfam" id="PF08386"/>
    </source>
</evidence>
<dbReference type="KEGG" id="maga:Mag101_15010"/>
<dbReference type="InterPro" id="IPR005944">
    <property type="entry name" value="Pro_iminopeptidase"/>
</dbReference>
<evidence type="ECO:0000256" key="11">
    <source>
        <dbReference type="SAM" id="MobiDB-lite"/>
    </source>
</evidence>
<dbReference type="OrthoDB" id="4510475at2"/>
<evidence type="ECO:0000313" key="16">
    <source>
        <dbReference type="Proteomes" id="UP000188219"/>
    </source>
</evidence>
<reference evidence="15" key="1">
    <citation type="submission" date="2017-02" db="EMBL/GenBank/DDBJ databases">
        <title>Genome of Microbulbifer agarilyticus GP101.</title>
        <authorList>
            <person name="Jung J."/>
            <person name="Bae S.S."/>
            <person name="Baek K."/>
        </authorList>
    </citation>
    <scope>NUCLEOTIDE SEQUENCE [LARGE SCALE GENOMIC DNA]</scope>
    <source>
        <strain evidence="15">GP101</strain>
    </source>
</reference>
<feature type="domain" description="Peptidase S33 tripeptidyl aminopeptidase-like C-terminal" evidence="14">
    <location>
        <begin position="367"/>
        <end position="455"/>
    </location>
</feature>
<evidence type="ECO:0000256" key="9">
    <source>
        <dbReference type="ARBA" id="ARBA00022801"/>
    </source>
</evidence>
<evidence type="ECO:0000259" key="13">
    <source>
        <dbReference type="Pfam" id="PF00561"/>
    </source>
</evidence>
<evidence type="ECO:0000256" key="6">
    <source>
        <dbReference type="ARBA" id="ARBA00022438"/>
    </source>
</evidence>
<evidence type="ECO:0000256" key="4">
    <source>
        <dbReference type="ARBA" id="ARBA00012568"/>
    </source>
</evidence>
<sequence length="510" mass="54866">MKRRIAAAALCLFAGAAAFAQPTGTRADNEGPTSAAALQPTLCHGSGWADALRCYAIPVTGLQAGQATELTVLVAPALSEAQREPLYLLAGGPGQASSDLVKLLNPLRKINRERDLVFVDRRGAGRSQVFDCGLSDSPPADIERFVELLADCYQANPERPLALNSRQTVEDLEQVRTALGHEKISLWGGSWGTRTALLYQQWYPQSLQSLVLDGVAPIDSKVFLTAQAAEAALVELQQACSADPVCRGFGDWRSALDLILANWDKASAVSFPDPFTGLPSEEPVESWMLANAVRTALYDPSVAAQLPFAIDQAAKGNLLPLSGIVGLFARLEGSMAMGLTFSVACAEELSRMQRDEILADAAGTFLGEAFVQPFVRGCAQWPVPSREYPVSEPRSHPVLLISGSADPITPPIYAEQTLDHLENRQHLIVQGGGHINSARGCIPDLMEEFLNSGGQTLDQACVADIQRPPFMAGMFGPSLKEELRQELRQEIQPQNNPESEVAASTEEAQP</sequence>
<feature type="domain" description="AB hydrolase-1" evidence="13">
    <location>
        <begin position="85"/>
        <end position="220"/>
    </location>
</feature>
<organism evidence="15 16">
    <name type="scientific">Microbulbifer agarilyticus</name>
    <dbReference type="NCBI Taxonomy" id="260552"/>
    <lineage>
        <taxon>Bacteria</taxon>
        <taxon>Pseudomonadati</taxon>
        <taxon>Pseudomonadota</taxon>
        <taxon>Gammaproteobacteria</taxon>
        <taxon>Cellvibrionales</taxon>
        <taxon>Microbulbiferaceae</taxon>
        <taxon>Microbulbifer</taxon>
    </lineage>
</organism>
<dbReference type="GO" id="GO:0005737">
    <property type="term" value="C:cytoplasm"/>
    <property type="evidence" value="ECO:0007669"/>
    <property type="project" value="UniProtKB-SubCell"/>
</dbReference>
<keyword evidence="12" id="KW-0732">Signal</keyword>
<dbReference type="EC" id="3.4.11.5" evidence="4"/>
<comment type="catalytic activity">
    <reaction evidence="1">
        <text>Release of N-terminal proline from a peptide.</text>
        <dbReference type="EC" id="3.4.11.5"/>
    </reaction>
</comment>
<evidence type="ECO:0000256" key="7">
    <source>
        <dbReference type="ARBA" id="ARBA00022490"/>
    </source>
</evidence>
<dbReference type="Pfam" id="PF08386">
    <property type="entry name" value="Abhydrolase_4"/>
    <property type="match status" value="1"/>
</dbReference>
<dbReference type="eggNOG" id="COG0596">
    <property type="taxonomic scope" value="Bacteria"/>
</dbReference>
<dbReference type="InterPro" id="IPR029058">
    <property type="entry name" value="AB_hydrolase_fold"/>
</dbReference>
<accession>A0A1Q2MAB7</accession>
<comment type="similarity">
    <text evidence="3">Belongs to the peptidase S33 family.</text>
</comment>
<keyword evidence="9" id="KW-0378">Hydrolase</keyword>
<evidence type="ECO:0000256" key="12">
    <source>
        <dbReference type="SAM" id="SignalP"/>
    </source>
</evidence>
<dbReference type="GO" id="GO:0004177">
    <property type="term" value="F:aminopeptidase activity"/>
    <property type="evidence" value="ECO:0007669"/>
    <property type="project" value="UniProtKB-KW"/>
</dbReference>
<name>A0A1Q2MAB7_9GAMM</name>
<dbReference type="PANTHER" id="PTHR43722">
    <property type="entry name" value="PROLINE IMINOPEPTIDASE"/>
    <property type="match status" value="1"/>
</dbReference>
<feature type="chain" id="PRO_5012117192" description="Proline iminopeptidase" evidence="12">
    <location>
        <begin position="21"/>
        <end position="510"/>
    </location>
</feature>
<keyword evidence="6" id="KW-0031">Aminopeptidase</keyword>
<dbReference type="Gene3D" id="3.40.50.1820">
    <property type="entry name" value="alpha/beta hydrolase"/>
    <property type="match status" value="1"/>
</dbReference>
<evidence type="ECO:0000256" key="2">
    <source>
        <dbReference type="ARBA" id="ARBA00004496"/>
    </source>
</evidence>
<feature type="signal peptide" evidence="12">
    <location>
        <begin position="1"/>
        <end position="20"/>
    </location>
</feature>
<dbReference type="STRING" id="260552.Mag101_15010"/>
<keyword evidence="8" id="KW-0645">Protease</keyword>
<dbReference type="RefSeq" id="WP_077408364.1">
    <property type="nucleotide sequence ID" value="NZ_CP019650.1"/>
</dbReference>
<dbReference type="PRINTS" id="PR00793">
    <property type="entry name" value="PROAMNOPTASE"/>
</dbReference>
<proteinExistence type="inferred from homology"/>
<gene>
    <name evidence="15" type="ORF">Mag101_15010</name>
</gene>
<dbReference type="Proteomes" id="UP000188219">
    <property type="component" value="Chromosome"/>
</dbReference>
<dbReference type="InterPro" id="IPR013595">
    <property type="entry name" value="Pept_S33_TAP-like_C"/>
</dbReference>
<dbReference type="AlphaFoldDB" id="A0A1Q2MAB7"/>
<evidence type="ECO:0000256" key="1">
    <source>
        <dbReference type="ARBA" id="ARBA00001585"/>
    </source>
</evidence>
<dbReference type="GO" id="GO:0006508">
    <property type="term" value="P:proteolysis"/>
    <property type="evidence" value="ECO:0007669"/>
    <property type="project" value="UniProtKB-KW"/>
</dbReference>